<dbReference type="InterPro" id="IPR012349">
    <property type="entry name" value="Split_barrel_FMN-bd"/>
</dbReference>
<sequence>MTPQELTNKLDEIIDHSRTAVLATTDANKQSHMRWMTPAMLKFRPREIFAFSIPGSAKLDHIHTNHNVQWMFQSRDLREIITVEASANIIDNPSIKTELMEIIGHRLGIFWKANVGAEEFVVLETAIKHATYFLPMKGIRQNVNFA</sequence>
<dbReference type="EMBL" id="CP019791">
    <property type="protein sequence ID" value="AQT69613.1"/>
    <property type="molecule type" value="Genomic_DNA"/>
</dbReference>
<dbReference type="AlphaFoldDB" id="A0A1U9NNX8"/>
<dbReference type="RefSeq" id="WP_146663281.1">
    <property type="nucleotide sequence ID" value="NZ_CP019791.1"/>
</dbReference>
<keyword evidence="3" id="KW-1185">Reference proteome</keyword>
<reference evidence="3" key="1">
    <citation type="submission" date="2017-02" db="EMBL/GenBank/DDBJ databases">
        <title>Comparative genomics and description of representatives of a novel lineage of planctomycetes thriving in anoxic sediments.</title>
        <authorList>
            <person name="Spring S."/>
            <person name="Bunk B."/>
            <person name="Sproer C."/>
        </authorList>
    </citation>
    <scope>NUCLEOTIDE SEQUENCE [LARGE SCALE GENOMIC DNA]</scope>
    <source>
        <strain evidence="3">ST-NAGAB-D1</strain>
    </source>
</reference>
<name>A0A1U9NNX8_9BACT</name>
<gene>
    <name evidence="2" type="ORF">STSP2_02807</name>
</gene>
<dbReference type="Pfam" id="PF01243">
    <property type="entry name" value="PNPOx_N"/>
    <property type="match status" value="1"/>
</dbReference>
<organism evidence="2 3">
    <name type="scientific">Anaerohalosphaera lusitana</name>
    <dbReference type="NCBI Taxonomy" id="1936003"/>
    <lineage>
        <taxon>Bacteria</taxon>
        <taxon>Pseudomonadati</taxon>
        <taxon>Planctomycetota</taxon>
        <taxon>Phycisphaerae</taxon>
        <taxon>Sedimentisphaerales</taxon>
        <taxon>Anaerohalosphaeraceae</taxon>
        <taxon>Anaerohalosphaera</taxon>
    </lineage>
</organism>
<dbReference type="Proteomes" id="UP000189674">
    <property type="component" value="Chromosome"/>
</dbReference>
<dbReference type="Gene3D" id="2.30.110.10">
    <property type="entry name" value="Electron Transport, Fmn-binding Protein, Chain A"/>
    <property type="match status" value="1"/>
</dbReference>
<evidence type="ECO:0000313" key="3">
    <source>
        <dbReference type="Proteomes" id="UP000189674"/>
    </source>
</evidence>
<evidence type="ECO:0000259" key="1">
    <source>
        <dbReference type="Pfam" id="PF01243"/>
    </source>
</evidence>
<protein>
    <submittedName>
        <fullName evidence="2">Putative stress protein (General stress protein 26)</fullName>
    </submittedName>
</protein>
<dbReference type="KEGG" id="alus:STSP2_02807"/>
<evidence type="ECO:0000313" key="2">
    <source>
        <dbReference type="EMBL" id="AQT69613.1"/>
    </source>
</evidence>
<accession>A0A1U9NNX8</accession>
<dbReference type="OrthoDB" id="369589at2"/>
<proteinExistence type="predicted"/>
<dbReference type="STRING" id="1936003.STSP2_02807"/>
<dbReference type="SUPFAM" id="SSF50475">
    <property type="entry name" value="FMN-binding split barrel"/>
    <property type="match status" value="1"/>
</dbReference>
<feature type="domain" description="Pyridoxamine 5'-phosphate oxidase N-terminal" evidence="1">
    <location>
        <begin position="6"/>
        <end position="131"/>
    </location>
</feature>
<dbReference type="InterPro" id="IPR011576">
    <property type="entry name" value="Pyridox_Oxase_N"/>
</dbReference>